<evidence type="ECO:0000313" key="2">
    <source>
        <dbReference type="EMBL" id="GGO35031.1"/>
    </source>
</evidence>
<dbReference type="RefSeq" id="WP_189172620.1">
    <property type="nucleotide sequence ID" value="NZ_BMNG01000001.1"/>
</dbReference>
<dbReference type="EMBL" id="BMNG01000001">
    <property type="protein sequence ID" value="GGO35031.1"/>
    <property type="molecule type" value="Genomic_DNA"/>
</dbReference>
<organism evidence="2 3">
    <name type="scientific">Streptomyces lasiicapitis</name>
    <dbReference type="NCBI Taxonomy" id="1923961"/>
    <lineage>
        <taxon>Bacteria</taxon>
        <taxon>Bacillati</taxon>
        <taxon>Actinomycetota</taxon>
        <taxon>Actinomycetes</taxon>
        <taxon>Kitasatosporales</taxon>
        <taxon>Streptomycetaceae</taxon>
        <taxon>Streptomyces</taxon>
    </lineage>
</organism>
<evidence type="ECO:0000259" key="1">
    <source>
        <dbReference type="Pfam" id="PF04149"/>
    </source>
</evidence>
<dbReference type="Pfam" id="PF04149">
    <property type="entry name" value="DUF397"/>
    <property type="match status" value="1"/>
</dbReference>
<protein>
    <recommendedName>
        <fullName evidence="1">DUF397 domain-containing protein</fullName>
    </recommendedName>
</protein>
<keyword evidence="3" id="KW-1185">Reference proteome</keyword>
<comment type="caution">
    <text evidence="2">The sequence shown here is derived from an EMBL/GenBank/DDBJ whole genome shotgun (WGS) entry which is preliminary data.</text>
</comment>
<feature type="domain" description="DUF397" evidence="1">
    <location>
        <begin position="4"/>
        <end position="56"/>
    </location>
</feature>
<reference evidence="3" key="1">
    <citation type="journal article" date="2019" name="Int. J. Syst. Evol. Microbiol.">
        <title>The Global Catalogue of Microorganisms (GCM) 10K type strain sequencing project: providing services to taxonomists for standard genome sequencing and annotation.</title>
        <authorList>
            <consortium name="The Broad Institute Genomics Platform"/>
            <consortium name="The Broad Institute Genome Sequencing Center for Infectious Disease"/>
            <person name="Wu L."/>
            <person name="Ma J."/>
        </authorList>
    </citation>
    <scope>NUCLEOTIDE SEQUENCE [LARGE SCALE GENOMIC DNA]</scope>
    <source>
        <strain evidence="3">CGMCC 4.7349</strain>
    </source>
</reference>
<dbReference type="InterPro" id="IPR007278">
    <property type="entry name" value="DUF397"/>
</dbReference>
<accession>A0ABQ2LIQ0</accession>
<evidence type="ECO:0000313" key="3">
    <source>
        <dbReference type="Proteomes" id="UP000656881"/>
    </source>
</evidence>
<proteinExistence type="predicted"/>
<gene>
    <name evidence="2" type="ORF">GCM10012286_05100</name>
</gene>
<sequence>MTDLQWQKSTYSPDSSNCVYVAASPDGTIHLRESDAPDVTLTTGPRQLQALITALRRTS</sequence>
<name>A0ABQ2LIQ0_9ACTN</name>
<dbReference type="Proteomes" id="UP000656881">
    <property type="component" value="Unassembled WGS sequence"/>
</dbReference>